<comment type="similarity">
    <text evidence="1 3">Belongs to the 3-oxoacid CoA-transferase family.</text>
</comment>
<evidence type="ECO:0000256" key="4">
    <source>
        <dbReference type="PIRSR" id="PIRSR000858-1"/>
    </source>
</evidence>
<evidence type="ECO:0000313" key="6">
    <source>
        <dbReference type="Proteomes" id="UP000035963"/>
    </source>
</evidence>
<dbReference type="PANTHER" id="PTHR43293">
    <property type="entry name" value="ACETATE COA-TRANSFERASE YDIF"/>
    <property type="match status" value="1"/>
</dbReference>
<dbReference type="SMART" id="SM00882">
    <property type="entry name" value="CoA_trans"/>
    <property type="match status" value="1"/>
</dbReference>
<dbReference type="EMBL" id="AEJF01000069">
    <property type="protein sequence ID" value="KLU26426.1"/>
    <property type="molecule type" value="Genomic_DNA"/>
</dbReference>
<comment type="catalytic activity">
    <reaction evidence="3">
        <text>an acyl-CoA + acetate = a carboxylate + acetyl-CoA</text>
        <dbReference type="Rhea" id="RHEA:13381"/>
        <dbReference type="ChEBI" id="CHEBI:29067"/>
        <dbReference type="ChEBI" id="CHEBI:30089"/>
        <dbReference type="ChEBI" id="CHEBI:57288"/>
        <dbReference type="ChEBI" id="CHEBI:58342"/>
        <dbReference type="EC" id="2.8.3.8"/>
    </reaction>
</comment>
<dbReference type="PANTHER" id="PTHR43293:SF1">
    <property type="entry name" value="ACETATE COA-TRANSFERASE YDIF"/>
    <property type="match status" value="1"/>
</dbReference>
<evidence type="ECO:0000256" key="2">
    <source>
        <dbReference type="ARBA" id="ARBA00022679"/>
    </source>
</evidence>
<evidence type="ECO:0000256" key="1">
    <source>
        <dbReference type="ARBA" id="ARBA00007154"/>
    </source>
</evidence>
<name>A0A0J1D1C5_9BURK</name>
<dbReference type="GO" id="GO:0046952">
    <property type="term" value="P:ketone body catabolic process"/>
    <property type="evidence" value="ECO:0007669"/>
    <property type="project" value="InterPro"/>
</dbReference>
<gene>
    <name evidence="5" type="ORF">EOS_09435</name>
</gene>
<dbReference type="SUPFAM" id="SSF100950">
    <property type="entry name" value="NagB/RpiA/CoA transferase-like"/>
    <property type="match status" value="2"/>
</dbReference>
<dbReference type="OrthoDB" id="9805230at2"/>
<dbReference type="PIRSF" id="PIRSF000858">
    <property type="entry name" value="SCOT-t"/>
    <property type="match status" value="1"/>
</dbReference>
<proteinExistence type="inferred from homology"/>
<dbReference type="PATRIC" id="fig|908627.4.peg.2085"/>
<dbReference type="AlphaFoldDB" id="A0A0J1D1C5"/>
<dbReference type="EC" id="2.8.3.8" evidence="3"/>
<comment type="caution">
    <text evidence="5">The sequence shown here is derived from an EMBL/GenBank/DDBJ whole genome shotgun (WGS) entry which is preliminary data.</text>
</comment>
<evidence type="ECO:0000256" key="3">
    <source>
        <dbReference type="PIRNR" id="PIRNR000858"/>
    </source>
</evidence>
<dbReference type="InterPro" id="IPR037171">
    <property type="entry name" value="NagB/RpiA_transferase-like"/>
</dbReference>
<dbReference type="InterPro" id="IPR014388">
    <property type="entry name" value="3-oxoacid_CoA-transferase"/>
</dbReference>
<evidence type="ECO:0000313" key="5">
    <source>
        <dbReference type="EMBL" id="KLU26426.1"/>
    </source>
</evidence>
<dbReference type="Pfam" id="PF01144">
    <property type="entry name" value="CoA_trans"/>
    <property type="match status" value="1"/>
</dbReference>
<keyword evidence="2 3" id="KW-0808">Transferase</keyword>
<dbReference type="Gene3D" id="3.40.1080.10">
    <property type="entry name" value="Glutaconate Coenzyme A-transferase"/>
    <property type="match status" value="2"/>
</dbReference>
<dbReference type="RefSeq" id="WP_047846365.1">
    <property type="nucleotide sequence ID" value="NZ_AEJF01000069.1"/>
</dbReference>
<dbReference type="Proteomes" id="UP000035963">
    <property type="component" value="Unassembled WGS sequence"/>
</dbReference>
<sequence length="524" mass="57218">MIKCITASEAAALIRDRDMLMVGGNGGSGVPEAVLEAIERRFLAGAGPHDLTLFHVTGVGAVHEKGLCRLAYPEMVRRVIGGNYGMQVPFMKLIRGNRIEAYNFPQGVMTQLCRAMAGRQPGLVTHVGLRTYVDPRQDGGRMNERTTEPMVELLHLAGRECLFYRAPGEPNVAIIRGTSADEDGYVSMEHEATAREDLSIAQAVHNAGGIVICQVKRIVQRGSVNPHMIKIPGFLIDYFVVEPDQMQTYTTQYDPARSGETRLPKSRIVPDPLTVRRVIARRAAFELRLNDVVNLGVGVSAMIPNVAAEEGIEDLMTLTVESGVIGGVPGHTREFGTAVNPRAILDQAYQFDFYDGGGLTCAFLSFAQVDAQGNVNVTRFGERYDGSGGFINITQNSKRLVFSGSLTGGALDIDVRDGELQIRRDGAFDKFMPQVEQVSFSADLARERGQEVSFVTDRAVFHLEHDGLVLTEIAPGVRLKEDVLDRVGFAVRVSDSLTLMDPRIFRAGPMNLRDTLVPRAGATS</sequence>
<protein>
    <recommendedName>
        <fullName evidence="3">Acetate CoA-transferase YdiF</fullName>
        <ecNumber evidence="3">2.8.3.8</ecNumber>
    </recommendedName>
</protein>
<feature type="active site" description="5-glutamyl coenzyme A thioester intermediate" evidence="4">
    <location>
        <position position="321"/>
    </location>
</feature>
<organism evidence="5 6">
    <name type="scientific">Caballeronia mineralivorans PML1(12)</name>
    <dbReference type="NCBI Taxonomy" id="908627"/>
    <lineage>
        <taxon>Bacteria</taxon>
        <taxon>Pseudomonadati</taxon>
        <taxon>Pseudomonadota</taxon>
        <taxon>Betaproteobacteria</taxon>
        <taxon>Burkholderiales</taxon>
        <taxon>Burkholderiaceae</taxon>
        <taxon>Caballeronia</taxon>
    </lineage>
</organism>
<keyword evidence="6" id="KW-1185">Reference proteome</keyword>
<comment type="function">
    <text evidence="3">CoA transferase having broad substrate specificity for short-chain acyl-CoA thioesters with the activity decreasing when the length of the carboxylic acid chain exceeds four carbons.</text>
</comment>
<reference evidence="5 6" key="1">
    <citation type="journal article" date="2015" name="Genome Announc.">
        <title>Draft Genome Sequence of Burkholderia sp. Strain PML1(12), an Ectomycorrhizosphere-Inhabiting Bacterium with Effective Mineral-Weathering Ability.</title>
        <authorList>
            <person name="Uroz S."/>
            <person name="Oger P."/>
        </authorList>
    </citation>
    <scope>NUCLEOTIDE SEQUENCE [LARGE SCALE GENOMIC DNA]</scope>
    <source>
        <strain evidence="6">PML1(12)</strain>
    </source>
</reference>
<dbReference type="InterPro" id="IPR004165">
    <property type="entry name" value="CoA_trans_fam_I"/>
</dbReference>
<dbReference type="GO" id="GO:0008775">
    <property type="term" value="F:acetate CoA-transferase activity"/>
    <property type="evidence" value="ECO:0007669"/>
    <property type="project" value="UniProtKB-EC"/>
</dbReference>
<accession>A0A0J1D1C5</accession>